<gene>
    <name evidence="2" type="ORF">SJI18_06920</name>
</gene>
<dbReference type="Pfam" id="PF02922">
    <property type="entry name" value="CBM_48"/>
    <property type="match status" value="1"/>
</dbReference>
<organism evidence="2 3">
    <name type="scientific">Clostridium frigoriphilum</name>
    <dbReference type="NCBI Taxonomy" id="443253"/>
    <lineage>
        <taxon>Bacteria</taxon>
        <taxon>Bacillati</taxon>
        <taxon>Bacillota</taxon>
        <taxon>Clostridia</taxon>
        <taxon>Eubacteriales</taxon>
        <taxon>Clostridiaceae</taxon>
        <taxon>Clostridium</taxon>
    </lineage>
</organism>
<dbReference type="RefSeq" id="WP_216246384.1">
    <property type="nucleotide sequence ID" value="NZ_JAZHFS010000005.1"/>
</dbReference>
<dbReference type="EMBL" id="JAZHFS010000005">
    <property type="protein sequence ID" value="MEF2112042.1"/>
    <property type="molecule type" value="Genomic_DNA"/>
</dbReference>
<evidence type="ECO:0000313" key="2">
    <source>
        <dbReference type="EMBL" id="MEF2112042.1"/>
    </source>
</evidence>
<dbReference type="PANTHER" id="PTHR43651:SF3">
    <property type="entry name" value="1,4-ALPHA-GLUCAN-BRANCHING ENZYME"/>
    <property type="match status" value="1"/>
</dbReference>
<name>A0ABU7UN48_9CLOT</name>
<evidence type="ECO:0000259" key="1">
    <source>
        <dbReference type="Pfam" id="PF02922"/>
    </source>
</evidence>
<evidence type="ECO:0000313" key="3">
    <source>
        <dbReference type="Proteomes" id="UP001498469"/>
    </source>
</evidence>
<dbReference type="Proteomes" id="UP001498469">
    <property type="component" value="Unassembled WGS sequence"/>
</dbReference>
<sequence>MNNVEAFLSHRHEFNSYKFMGCKLKIKNGERGAEFSVWAPNAKDVMVVGDFNNWDGYKHSMKNIGKSGFFNIFIEEIKDGDLYKYKIITNDGKVLFKADPYGNCRQAS</sequence>
<feature type="domain" description="Glycoside hydrolase family 13 N-terminal" evidence="1">
    <location>
        <begin position="23"/>
        <end position="102"/>
    </location>
</feature>
<protein>
    <recommendedName>
        <fullName evidence="1">Glycoside hydrolase family 13 N-terminal domain-containing protein</fullName>
    </recommendedName>
</protein>
<dbReference type="InterPro" id="IPR004193">
    <property type="entry name" value="Glyco_hydro_13_N"/>
</dbReference>
<proteinExistence type="predicted"/>
<comment type="caution">
    <text evidence="2">The sequence shown here is derived from an EMBL/GenBank/DDBJ whole genome shotgun (WGS) entry which is preliminary data.</text>
</comment>
<accession>A0ABU7UN48</accession>
<dbReference type="PANTHER" id="PTHR43651">
    <property type="entry name" value="1,4-ALPHA-GLUCAN-BRANCHING ENZYME"/>
    <property type="match status" value="1"/>
</dbReference>
<dbReference type="CDD" id="cd02855">
    <property type="entry name" value="E_set_GBE_prok_N"/>
    <property type="match status" value="1"/>
</dbReference>
<keyword evidence="3" id="KW-1185">Reference proteome</keyword>
<dbReference type="InterPro" id="IPR044143">
    <property type="entry name" value="GlgB_N_E_set_prok"/>
</dbReference>
<reference evidence="2 3" key="1">
    <citation type="submission" date="2023-11" db="EMBL/GenBank/DDBJ databases">
        <title>Draft genome sequence of a psychrophilic Clostridium strain from permafrost water brine.</title>
        <authorList>
            <person name="Shcherbakova V.A."/>
            <person name="Trubitsyn V.E."/>
            <person name="Zakharyuk A.G."/>
        </authorList>
    </citation>
    <scope>NUCLEOTIDE SEQUENCE [LARGE SCALE GENOMIC DNA]</scope>
    <source>
        <strain evidence="2 3">14F</strain>
    </source>
</reference>